<accession>A0A8T4HE84</accession>
<evidence type="ECO:0000313" key="8">
    <source>
        <dbReference type="Proteomes" id="UP000679691"/>
    </source>
</evidence>
<dbReference type="InterPro" id="IPR013249">
    <property type="entry name" value="RNA_pol_sigma70_r4_t2"/>
</dbReference>
<gene>
    <name evidence="7" type="ORF">J5U18_08795</name>
</gene>
<dbReference type="InterPro" id="IPR007627">
    <property type="entry name" value="RNA_pol_sigma70_r2"/>
</dbReference>
<keyword evidence="8" id="KW-1185">Reference proteome</keyword>
<evidence type="ECO:0000259" key="5">
    <source>
        <dbReference type="Pfam" id="PF04542"/>
    </source>
</evidence>
<dbReference type="PANTHER" id="PTHR43133">
    <property type="entry name" value="RNA POLYMERASE ECF-TYPE SIGMA FACTO"/>
    <property type="match status" value="1"/>
</dbReference>
<dbReference type="Gene3D" id="1.10.1740.10">
    <property type="match status" value="1"/>
</dbReference>
<dbReference type="NCBIfam" id="TIGR02937">
    <property type="entry name" value="sigma70-ECF"/>
    <property type="match status" value="1"/>
</dbReference>
<feature type="domain" description="RNA polymerase sigma factor 70 region 4 type 2" evidence="6">
    <location>
        <begin position="124"/>
        <end position="175"/>
    </location>
</feature>
<dbReference type="RefSeq" id="WP_353547157.1">
    <property type="nucleotide sequence ID" value="NZ_JAGKSB010000008.1"/>
</dbReference>
<feature type="domain" description="RNA polymerase sigma-70 region 2" evidence="5">
    <location>
        <begin position="33"/>
        <end position="94"/>
    </location>
</feature>
<dbReference type="GO" id="GO:0003677">
    <property type="term" value="F:DNA binding"/>
    <property type="evidence" value="ECO:0007669"/>
    <property type="project" value="InterPro"/>
</dbReference>
<organism evidence="7 8">
    <name type="scientific">Rhinopithecimicrobium faecis</name>
    <dbReference type="NCBI Taxonomy" id="2820698"/>
    <lineage>
        <taxon>Bacteria</taxon>
        <taxon>Pseudomonadati</taxon>
        <taxon>Bacteroidota</taxon>
        <taxon>Sphingobacteriia</taxon>
        <taxon>Sphingobacteriales</taxon>
        <taxon>Sphingobacteriaceae</taxon>
        <taxon>Rhinopithecimicrobium</taxon>
    </lineage>
</organism>
<protein>
    <submittedName>
        <fullName evidence="7">Sigma-70 family RNA polymerase sigma factor</fullName>
    </submittedName>
</protein>
<comment type="similarity">
    <text evidence="1">Belongs to the sigma-70 factor family. ECF subfamily.</text>
</comment>
<dbReference type="Pfam" id="PF04542">
    <property type="entry name" value="Sigma70_r2"/>
    <property type="match status" value="1"/>
</dbReference>
<keyword evidence="4" id="KW-0804">Transcription</keyword>
<evidence type="ECO:0000259" key="6">
    <source>
        <dbReference type="Pfam" id="PF08281"/>
    </source>
</evidence>
<dbReference type="InterPro" id="IPR014284">
    <property type="entry name" value="RNA_pol_sigma-70_dom"/>
</dbReference>
<dbReference type="SUPFAM" id="SSF88659">
    <property type="entry name" value="Sigma3 and sigma4 domains of RNA polymerase sigma factors"/>
    <property type="match status" value="1"/>
</dbReference>
<name>A0A8T4HE84_9SPHI</name>
<dbReference type="InterPro" id="IPR013324">
    <property type="entry name" value="RNA_pol_sigma_r3/r4-like"/>
</dbReference>
<dbReference type="GO" id="GO:0016987">
    <property type="term" value="F:sigma factor activity"/>
    <property type="evidence" value="ECO:0007669"/>
    <property type="project" value="UniProtKB-KW"/>
</dbReference>
<dbReference type="Pfam" id="PF08281">
    <property type="entry name" value="Sigma70_r4_2"/>
    <property type="match status" value="1"/>
</dbReference>
<keyword evidence="2" id="KW-0805">Transcription regulation</keyword>
<dbReference type="Proteomes" id="UP000679691">
    <property type="component" value="Unassembled WGS sequence"/>
</dbReference>
<keyword evidence="3" id="KW-0731">Sigma factor</keyword>
<comment type="caution">
    <text evidence="7">The sequence shown here is derived from an EMBL/GenBank/DDBJ whole genome shotgun (WGS) entry which is preliminary data.</text>
</comment>
<dbReference type="PANTHER" id="PTHR43133:SF46">
    <property type="entry name" value="RNA POLYMERASE SIGMA-70 FACTOR ECF SUBFAMILY"/>
    <property type="match status" value="1"/>
</dbReference>
<evidence type="ECO:0000256" key="2">
    <source>
        <dbReference type="ARBA" id="ARBA00023015"/>
    </source>
</evidence>
<evidence type="ECO:0000256" key="1">
    <source>
        <dbReference type="ARBA" id="ARBA00010641"/>
    </source>
</evidence>
<dbReference type="InterPro" id="IPR013325">
    <property type="entry name" value="RNA_pol_sigma_r2"/>
</dbReference>
<dbReference type="InterPro" id="IPR036388">
    <property type="entry name" value="WH-like_DNA-bd_sf"/>
</dbReference>
<sequence length="185" mass="21727">MNTFTELTEEQKLRIGRFRDEFLFKKYFLDNFSALKQLAYSIVNNFEEAEEISSELLWKIWNMEEELLRIESVAAYLNRSVRNSSLNFVRQKSRKLEFVVLDNIECEDFNTPESIIISSEKISLIEEAVNNLPAKTKSAFLLVKENNMSYKEAAESLQISPKTVDRHIQIALKKIYTILKKKNIF</sequence>
<dbReference type="EMBL" id="JAGKSB010000008">
    <property type="protein sequence ID" value="MBP3943657.1"/>
    <property type="molecule type" value="Genomic_DNA"/>
</dbReference>
<evidence type="ECO:0000256" key="4">
    <source>
        <dbReference type="ARBA" id="ARBA00023163"/>
    </source>
</evidence>
<proteinExistence type="inferred from homology"/>
<dbReference type="GO" id="GO:0006352">
    <property type="term" value="P:DNA-templated transcription initiation"/>
    <property type="evidence" value="ECO:0007669"/>
    <property type="project" value="InterPro"/>
</dbReference>
<evidence type="ECO:0000313" key="7">
    <source>
        <dbReference type="EMBL" id="MBP3943657.1"/>
    </source>
</evidence>
<dbReference type="AlphaFoldDB" id="A0A8T4HE84"/>
<evidence type="ECO:0000256" key="3">
    <source>
        <dbReference type="ARBA" id="ARBA00023082"/>
    </source>
</evidence>
<dbReference type="InterPro" id="IPR039425">
    <property type="entry name" value="RNA_pol_sigma-70-like"/>
</dbReference>
<dbReference type="SUPFAM" id="SSF88946">
    <property type="entry name" value="Sigma2 domain of RNA polymerase sigma factors"/>
    <property type="match status" value="1"/>
</dbReference>
<dbReference type="Gene3D" id="1.10.10.10">
    <property type="entry name" value="Winged helix-like DNA-binding domain superfamily/Winged helix DNA-binding domain"/>
    <property type="match status" value="1"/>
</dbReference>
<reference evidence="7" key="1">
    <citation type="submission" date="2021-03" db="EMBL/GenBank/DDBJ databases">
        <authorList>
            <person name="Lu T."/>
            <person name="Wang Q."/>
            <person name="Han X."/>
        </authorList>
    </citation>
    <scope>NUCLEOTIDE SEQUENCE</scope>
    <source>
        <strain evidence="7">WQ 2009</strain>
    </source>
</reference>